<gene>
    <name evidence="1" type="ORF">AYL99_08697</name>
</gene>
<evidence type="ECO:0000313" key="2">
    <source>
        <dbReference type="Proteomes" id="UP000078343"/>
    </source>
</evidence>
<organism evidence="1 2">
    <name type="scientific">Fonsecaea erecta</name>
    <dbReference type="NCBI Taxonomy" id="1367422"/>
    <lineage>
        <taxon>Eukaryota</taxon>
        <taxon>Fungi</taxon>
        <taxon>Dikarya</taxon>
        <taxon>Ascomycota</taxon>
        <taxon>Pezizomycotina</taxon>
        <taxon>Eurotiomycetes</taxon>
        <taxon>Chaetothyriomycetidae</taxon>
        <taxon>Chaetothyriales</taxon>
        <taxon>Herpotrichiellaceae</taxon>
        <taxon>Fonsecaea</taxon>
    </lineage>
</organism>
<dbReference type="Proteomes" id="UP000078343">
    <property type="component" value="Unassembled WGS sequence"/>
</dbReference>
<dbReference type="EMBL" id="LVYI01000008">
    <property type="protein sequence ID" value="OAP56585.1"/>
    <property type="molecule type" value="Genomic_DNA"/>
</dbReference>
<proteinExistence type="predicted"/>
<evidence type="ECO:0000313" key="1">
    <source>
        <dbReference type="EMBL" id="OAP56585.1"/>
    </source>
</evidence>
<name>A0A178ZBX6_9EURO</name>
<dbReference type="AlphaFoldDB" id="A0A178ZBX6"/>
<sequence length="119" mass="12962">MPEYPLELAANEDLSDALPWLDATSCDVGQIVDETFTDSFFTEHPSRFYAQPEDSAFSLDHFPAAGQGFDDVSSTSNIKSADGCLLKPTSENSPQEPVVIDMLKEQETLAVPDAIALHL</sequence>
<comment type="caution">
    <text evidence="1">The sequence shown here is derived from an EMBL/GenBank/DDBJ whole genome shotgun (WGS) entry which is preliminary data.</text>
</comment>
<reference evidence="1 2" key="1">
    <citation type="submission" date="2016-04" db="EMBL/GenBank/DDBJ databases">
        <title>Draft genome of Fonsecaea erecta CBS 125763.</title>
        <authorList>
            <person name="Weiss V.A."/>
            <person name="Vicente V.A."/>
            <person name="Raittz R.T."/>
            <person name="Moreno L.F."/>
            <person name="De Souza E.M."/>
            <person name="Pedrosa F.O."/>
            <person name="Steffens M.B."/>
            <person name="Faoro H."/>
            <person name="Tadra-Sfeir M.Z."/>
            <person name="Najafzadeh M.J."/>
            <person name="Felipe M.S."/>
            <person name="Teixeira M."/>
            <person name="Sun J."/>
            <person name="Xi L."/>
            <person name="Gomes R."/>
            <person name="De Azevedo C.M."/>
            <person name="Salgado C.G."/>
            <person name="Da Silva M.B."/>
            <person name="Nascimento M.F."/>
            <person name="Queiroz-Telles F."/>
            <person name="Attili D.S."/>
            <person name="Gorbushina A."/>
        </authorList>
    </citation>
    <scope>NUCLEOTIDE SEQUENCE [LARGE SCALE GENOMIC DNA]</scope>
    <source>
        <strain evidence="1 2">CBS 125763</strain>
    </source>
</reference>
<keyword evidence="2" id="KW-1185">Reference proteome</keyword>
<accession>A0A178ZBX6</accession>
<protein>
    <submittedName>
        <fullName evidence="1">Uncharacterized protein</fullName>
    </submittedName>
</protein>
<dbReference type="RefSeq" id="XP_018689952.1">
    <property type="nucleotide sequence ID" value="XM_018840205.1"/>
</dbReference>
<dbReference type="GeneID" id="30012865"/>